<evidence type="ECO:0000313" key="2">
    <source>
        <dbReference type="EMBL" id="PSL03655.1"/>
    </source>
</evidence>
<keyword evidence="3" id="KW-1185">Reference proteome</keyword>
<reference evidence="2 3" key="1">
    <citation type="submission" date="2018-03" db="EMBL/GenBank/DDBJ databases">
        <title>Genomic Encyclopedia of Archaeal and Bacterial Type Strains, Phase II (KMG-II): from individual species to whole genera.</title>
        <authorList>
            <person name="Goeker M."/>
        </authorList>
    </citation>
    <scope>NUCLEOTIDE SEQUENCE [LARGE SCALE GENOMIC DNA]</scope>
    <source>
        <strain evidence="2 3">DSM 45211</strain>
    </source>
</reference>
<dbReference type="SUPFAM" id="SSF55826">
    <property type="entry name" value="YbaK/ProRS associated domain"/>
    <property type="match status" value="1"/>
</dbReference>
<proteinExistence type="predicted"/>
<protein>
    <submittedName>
        <fullName evidence="2">Prolyl-tRNA editing enzyme YbaK/EbsC (Cys-tRNA(Pro) deacylase)</fullName>
    </submittedName>
</protein>
<gene>
    <name evidence="2" type="ORF">CLV30_107136</name>
</gene>
<dbReference type="EMBL" id="PYGE01000007">
    <property type="protein sequence ID" value="PSL03655.1"/>
    <property type="molecule type" value="Genomic_DNA"/>
</dbReference>
<evidence type="ECO:0000259" key="1">
    <source>
        <dbReference type="Pfam" id="PF04073"/>
    </source>
</evidence>
<comment type="caution">
    <text evidence="2">The sequence shown here is derived from an EMBL/GenBank/DDBJ whole genome shotgun (WGS) entry which is preliminary data.</text>
</comment>
<dbReference type="Gene3D" id="3.90.960.10">
    <property type="entry name" value="YbaK/aminoacyl-tRNA synthetase-associated domain"/>
    <property type="match status" value="1"/>
</dbReference>
<sequence length="124" mass="12795">MTSSTQDTSNHPKVAQVRSALRAAGVDREITVLPESAPTAALARAAGAVQVGRAGAAFVREHTDQAIGGVAPVGHPAPIRTFVDTRLAEHDRVWAAAGHPHTVFATTFDELVRVTGGTPVDVAG</sequence>
<dbReference type="Proteomes" id="UP000243528">
    <property type="component" value="Unassembled WGS sequence"/>
</dbReference>
<dbReference type="GO" id="GO:0002161">
    <property type="term" value="F:aminoacyl-tRNA deacylase activity"/>
    <property type="evidence" value="ECO:0007669"/>
    <property type="project" value="InterPro"/>
</dbReference>
<accession>A0A2P8E2F4</accession>
<dbReference type="RefSeq" id="WP_106537404.1">
    <property type="nucleotide sequence ID" value="NZ_PYGE01000007.1"/>
</dbReference>
<evidence type="ECO:0000313" key="3">
    <source>
        <dbReference type="Proteomes" id="UP000243528"/>
    </source>
</evidence>
<dbReference type="Pfam" id="PF04073">
    <property type="entry name" value="tRNA_edit"/>
    <property type="match status" value="1"/>
</dbReference>
<feature type="domain" description="YbaK/aminoacyl-tRNA synthetase-associated" evidence="1">
    <location>
        <begin position="38"/>
        <end position="113"/>
    </location>
</feature>
<dbReference type="InterPro" id="IPR007214">
    <property type="entry name" value="YbaK/aa-tRNA-synth-assoc-dom"/>
</dbReference>
<organism evidence="2 3">
    <name type="scientific">Haloactinopolyspora alba</name>
    <dbReference type="NCBI Taxonomy" id="648780"/>
    <lineage>
        <taxon>Bacteria</taxon>
        <taxon>Bacillati</taxon>
        <taxon>Actinomycetota</taxon>
        <taxon>Actinomycetes</taxon>
        <taxon>Jiangellales</taxon>
        <taxon>Jiangellaceae</taxon>
        <taxon>Haloactinopolyspora</taxon>
    </lineage>
</organism>
<dbReference type="InterPro" id="IPR036754">
    <property type="entry name" value="YbaK/aa-tRNA-synt-asso_dom_sf"/>
</dbReference>
<name>A0A2P8E2F4_9ACTN</name>
<dbReference type="OrthoDB" id="8536235at2"/>
<dbReference type="AlphaFoldDB" id="A0A2P8E2F4"/>